<evidence type="ECO:0000256" key="1">
    <source>
        <dbReference type="SAM" id="MobiDB-lite"/>
    </source>
</evidence>
<dbReference type="Proteomes" id="UP000023152">
    <property type="component" value="Unassembled WGS sequence"/>
</dbReference>
<name>X6MFT5_RETFI</name>
<dbReference type="CDD" id="cd17039">
    <property type="entry name" value="Ubl_ubiquitin_like"/>
    <property type="match status" value="1"/>
</dbReference>
<gene>
    <name evidence="2" type="ORF">RFI_24833</name>
</gene>
<feature type="compositionally biased region" description="Basic and acidic residues" evidence="1">
    <location>
        <begin position="154"/>
        <end position="170"/>
    </location>
</feature>
<dbReference type="AlphaFoldDB" id="X6MFT5"/>
<accession>X6MFT5</accession>
<proteinExistence type="predicted"/>
<feature type="region of interest" description="Disordered" evidence="1">
    <location>
        <begin position="154"/>
        <end position="178"/>
    </location>
</feature>
<comment type="caution">
    <text evidence="2">The sequence shown here is derived from an EMBL/GenBank/DDBJ whole genome shotgun (WGS) entry which is preliminary data.</text>
</comment>
<organism evidence="2 3">
    <name type="scientific">Reticulomyxa filosa</name>
    <dbReference type="NCBI Taxonomy" id="46433"/>
    <lineage>
        <taxon>Eukaryota</taxon>
        <taxon>Sar</taxon>
        <taxon>Rhizaria</taxon>
        <taxon>Retaria</taxon>
        <taxon>Foraminifera</taxon>
        <taxon>Monothalamids</taxon>
        <taxon>Reticulomyxidae</taxon>
        <taxon>Reticulomyxa</taxon>
    </lineage>
</organism>
<keyword evidence="3" id="KW-1185">Reference proteome</keyword>
<evidence type="ECO:0000313" key="3">
    <source>
        <dbReference type="Proteomes" id="UP000023152"/>
    </source>
</evidence>
<protein>
    <recommendedName>
        <fullName evidence="4">Ubiquitin-like domain-containing protein</fullName>
    </recommendedName>
</protein>
<dbReference type="InterPro" id="IPR029071">
    <property type="entry name" value="Ubiquitin-like_domsf"/>
</dbReference>
<dbReference type="EMBL" id="ASPP01021305">
    <property type="protein sequence ID" value="ETO12541.1"/>
    <property type="molecule type" value="Genomic_DNA"/>
</dbReference>
<evidence type="ECO:0000313" key="2">
    <source>
        <dbReference type="EMBL" id="ETO12541.1"/>
    </source>
</evidence>
<sequence length="178" mass="20620">MNSDCFLWQLKDKVRKELKIETEDIVLGMYRRCNSKSDDFIFHSLKNDHYKLRQYHIHNNDTVRVRIQPSKGSMLGFRRSQDLIAATNAQKKWTDPTNLKIPWAQPGQNSKVENSASFKGYEKTEDQVNLASGRHHINVNDGFVFVTESDDNSIKEDIGDDKKQTNEKIRSGVANNKY</sequence>
<reference evidence="2 3" key="1">
    <citation type="journal article" date="2013" name="Curr. Biol.">
        <title>The Genome of the Foraminiferan Reticulomyxa filosa.</title>
        <authorList>
            <person name="Glockner G."/>
            <person name="Hulsmann N."/>
            <person name="Schleicher M."/>
            <person name="Noegel A.A."/>
            <person name="Eichinger L."/>
            <person name="Gallinger C."/>
            <person name="Pawlowski J."/>
            <person name="Sierra R."/>
            <person name="Euteneuer U."/>
            <person name="Pillet L."/>
            <person name="Moustafa A."/>
            <person name="Platzer M."/>
            <person name="Groth M."/>
            <person name="Szafranski K."/>
            <person name="Schliwa M."/>
        </authorList>
    </citation>
    <scope>NUCLEOTIDE SEQUENCE [LARGE SCALE GENOMIC DNA]</scope>
</reference>
<dbReference type="SUPFAM" id="SSF54236">
    <property type="entry name" value="Ubiquitin-like"/>
    <property type="match status" value="1"/>
</dbReference>
<evidence type="ECO:0008006" key="4">
    <source>
        <dbReference type="Google" id="ProtNLM"/>
    </source>
</evidence>